<feature type="compositionally biased region" description="Polar residues" evidence="1">
    <location>
        <begin position="1"/>
        <end position="10"/>
    </location>
</feature>
<evidence type="ECO:0000259" key="2">
    <source>
        <dbReference type="PROSITE" id="PS50090"/>
    </source>
</evidence>
<dbReference type="EMBL" id="OX451740">
    <property type="protein sequence ID" value="CAI8613342.1"/>
    <property type="molecule type" value="Genomic_DNA"/>
</dbReference>
<dbReference type="InterPro" id="IPR001005">
    <property type="entry name" value="SANT/Myb"/>
</dbReference>
<feature type="region of interest" description="Disordered" evidence="1">
    <location>
        <begin position="1"/>
        <end position="38"/>
    </location>
</feature>
<keyword evidence="4" id="KW-1185">Reference proteome</keyword>
<reference evidence="3 4" key="1">
    <citation type="submission" date="2023-01" db="EMBL/GenBank/DDBJ databases">
        <authorList>
            <person name="Kreplak J."/>
        </authorList>
    </citation>
    <scope>NUCLEOTIDE SEQUENCE [LARGE SCALE GENOMIC DNA]</scope>
</reference>
<accession>A0AAV1ASP2</accession>
<feature type="region of interest" description="Disordered" evidence="1">
    <location>
        <begin position="110"/>
        <end position="156"/>
    </location>
</feature>
<feature type="compositionally biased region" description="Pro residues" evidence="1">
    <location>
        <begin position="13"/>
        <end position="38"/>
    </location>
</feature>
<feature type="compositionally biased region" description="Pro residues" evidence="1">
    <location>
        <begin position="137"/>
        <end position="151"/>
    </location>
</feature>
<proteinExistence type="predicted"/>
<feature type="compositionally biased region" description="Low complexity" evidence="1">
    <location>
        <begin position="340"/>
        <end position="350"/>
    </location>
</feature>
<sequence length="356" mass="40158">MSASSPTDSNPPSAVPLPLSLPAPPPPPTTSRRLPPPCWTPEETSALIDAYRDKWYSLGRTNLKAIHWQEVADAVTACCPNASPTSKTAVQCRHKMEKLRKRYRSEIQRLRSLPIPRSRSSSSWAHFKSMDSMEKGPSPPSPPSPLSPPPKLENHNHLNHRETLVDNDGFDDDDLYEELRSGSGNKFYRNGSSGGGFRIRIPTGVSVAQPGSKFYGGHHQKMNVNMNSHQMESGSRGYINGGTRLVKEKIGLGKRERERDVERERERDPIGEMVNAIKVLRDGFVRMEQMKMEMAREIETMRMEMEMKRTEMILESQQRIVEAFAKAVSEKNKKRKLHKSNSNNNINNNIASPSES</sequence>
<gene>
    <name evidence="3" type="ORF">VFH_V076080</name>
</gene>
<dbReference type="FunFam" id="1.10.10.60:FF:000152">
    <property type="entry name" value="Trihelix transcription factor ASIL2"/>
    <property type="match status" value="1"/>
</dbReference>
<evidence type="ECO:0000313" key="4">
    <source>
        <dbReference type="Proteomes" id="UP001157006"/>
    </source>
</evidence>
<dbReference type="PANTHER" id="PTHR31307:SF49">
    <property type="entry name" value="ALCOHOL DEHYDROGENASE TRANSCRIPTION FACTOR MYB_SANT-LIKE FAMILY PROTEIN"/>
    <property type="match status" value="1"/>
</dbReference>
<evidence type="ECO:0000313" key="3">
    <source>
        <dbReference type="EMBL" id="CAI8613342.1"/>
    </source>
</evidence>
<organism evidence="3 4">
    <name type="scientific">Vicia faba</name>
    <name type="common">Broad bean</name>
    <name type="synonym">Faba vulgaris</name>
    <dbReference type="NCBI Taxonomy" id="3906"/>
    <lineage>
        <taxon>Eukaryota</taxon>
        <taxon>Viridiplantae</taxon>
        <taxon>Streptophyta</taxon>
        <taxon>Embryophyta</taxon>
        <taxon>Tracheophyta</taxon>
        <taxon>Spermatophyta</taxon>
        <taxon>Magnoliopsida</taxon>
        <taxon>eudicotyledons</taxon>
        <taxon>Gunneridae</taxon>
        <taxon>Pentapetalae</taxon>
        <taxon>rosids</taxon>
        <taxon>fabids</taxon>
        <taxon>Fabales</taxon>
        <taxon>Fabaceae</taxon>
        <taxon>Papilionoideae</taxon>
        <taxon>50 kb inversion clade</taxon>
        <taxon>NPAAA clade</taxon>
        <taxon>Hologalegina</taxon>
        <taxon>IRL clade</taxon>
        <taxon>Fabeae</taxon>
        <taxon>Vicia</taxon>
    </lineage>
</organism>
<name>A0AAV1ASP2_VICFA</name>
<dbReference type="InterPro" id="IPR044823">
    <property type="entry name" value="ASIL1/2-like"/>
</dbReference>
<feature type="compositionally biased region" description="Low complexity" evidence="1">
    <location>
        <begin position="110"/>
        <end position="123"/>
    </location>
</feature>
<dbReference type="SMART" id="SM00595">
    <property type="entry name" value="MADF"/>
    <property type="match status" value="1"/>
</dbReference>
<dbReference type="AlphaFoldDB" id="A0AAV1ASP2"/>
<protein>
    <recommendedName>
        <fullName evidence="2">Myb-like domain-containing protein</fullName>
    </recommendedName>
</protein>
<dbReference type="Pfam" id="PF13837">
    <property type="entry name" value="Myb_DNA-bind_4"/>
    <property type="match status" value="1"/>
</dbReference>
<evidence type="ECO:0000256" key="1">
    <source>
        <dbReference type="SAM" id="MobiDB-lite"/>
    </source>
</evidence>
<dbReference type="PROSITE" id="PS50090">
    <property type="entry name" value="MYB_LIKE"/>
    <property type="match status" value="1"/>
</dbReference>
<dbReference type="Proteomes" id="UP001157006">
    <property type="component" value="Chromosome 5"/>
</dbReference>
<dbReference type="InterPro" id="IPR044822">
    <property type="entry name" value="Myb_DNA-bind_4"/>
</dbReference>
<feature type="region of interest" description="Disordered" evidence="1">
    <location>
        <begin position="329"/>
        <end position="356"/>
    </location>
</feature>
<dbReference type="PANTHER" id="PTHR31307">
    <property type="entry name" value="TRIHELIX TRANSCRIPTION FACTOR ASIL2"/>
    <property type="match status" value="1"/>
</dbReference>
<dbReference type="Gene3D" id="1.10.10.60">
    <property type="entry name" value="Homeodomain-like"/>
    <property type="match status" value="1"/>
</dbReference>
<feature type="domain" description="Myb-like" evidence="2">
    <location>
        <begin position="39"/>
        <end position="100"/>
    </location>
</feature>